<evidence type="ECO:0008006" key="10">
    <source>
        <dbReference type="Google" id="ProtNLM"/>
    </source>
</evidence>
<protein>
    <recommendedName>
        <fullName evidence="10">Disease resistance protein RPM1-like</fullName>
    </recommendedName>
</protein>
<keyword evidence="9" id="KW-1185">Reference proteome</keyword>
<dbReference type="Gene3D" id="1.10.10.10">
    <property type="entry name" value="Winged helix-like DNA-binding domain superfamily/Winged helix DNA-binding domain"/>
    <property type="match status" value="1"/>
</dbReference>
<dbReference type="Gene3D" id="1.20.5.4130">
    <property type="match status" value="1"/>
</dbReference>
<dbReference type="InterPro" id="IPR027417">
    <property type="entry name" value="P-loop_NTPase"/>
</dbReference>
<dbReference type="InterPro" id="IPR041118">
    <property type="entry name" value="Rx_N"/>
</dbReference>
<organism evidence="8 9">
    <name type="scientific">Pisum sativum</name>
    <name type="common">Garden pea</name>
    <name type="synonym">Lathyrus oleraceus</name>
    <dbReference type="NCBI Taxonomy" id="3888"/>
    <lineage>
        <taxon>Eukaryota</taxon>
        <taxon>Viridiplantae</taxon>
        <taxon>Streptophyta</taxon>
        <taxon>Embryophyta</taxon>
        <taxon>Tracheophyta</taxon>
        <taxon>Spermatophyta</taxon>
        <taxon>Magnoliopsida</taxon>
        <taxon>eudicotyledons</taxon>
        <taxon>Gunneridae</taxon>
        <taxon>Pentapetalae</taxon>
        <taxon>rosids</taxon>
        <taxon>fabids</taxon>
        <taxon>Fabales</taxon>
        <taxon>Fabaceae</taxon>
        <taxon>Papilionoideae</taxon>
        <taxon>50 kb inversion clade</taxon>
        <taxon>NPAAA clade</taxon>
        <taxon>Hologalegina</taxon>
        <taxon>IRL clade</taxon>
        <taxon>Fabeae</taxon>
        <taxon>Lathyrus</taxon>
    </lineage>
</organism>
<gene>
    <name evidence="8" type="ORF">KIW84_024075</name>
</gene>
<dbReference type="Pfam" id="PF23559">
    <property type="entry name" value="WHD_DRP"/>
    <property type="match status" value="1"/>
</dbReference>
<feature type="domain" description="Disease resistance R13L4/SHOC-2-like LRR" evidence="7">
    <location>
        <begin position="549"/>
        <end position="881"/>
    </location>
</feature>
<name>A0A9D4YIF7_PEA</name>
<proteinExistence type="predicted"/>
<comment type="caution">
    <text evidence="8">The sequence shown here is derived from an EMBL/GenBank/DDBJ whole genome shotgun (WGS) entry which is preliminary data.</text>
</comment>
<dbReference type="PANTHER" id="PTHR23155">
    <property type="entry name" value="DISEASE RESISTANCE PROTEIN RP"/>
    <property type="match status" value="1"/>
</dbReference>
<dbReference type="SUPFAM" id="SSF52540">
    <property type="entry name" value="P-loop containing nucleoside triphosphate hydrolases"/>
    <property type="match status" value="1"/>
</dbReference>
<dbReference type="FunFam" id="3.40.50.300:FF:001091">
    <property type="entry name" value="Probable disease resistance protein At1g61300"/>
    <property type="match status" value="1"/>
</dbReference>
<dbReference type="InterPro" id="IPR036388">
    <property type="entry name" value="WH-like_DNA-bd_sf"/>
</dbReference>
<evidence type="ECO:0000256" key="2">
    <source>
        <dbReference type="ARBA" id="ARBA00022741"/>
    </source>
</evidence>
<dbReference type="InterPro" id="IPR058922">
    <property type="entry name" value="WHD_DRP"/>
</dbReference>
<evidence type="ECO:0000259" key="6">
    <source>
        <dbReference type="Pfam" id="PF23559"/>
    </source>
</evidence>
<keyword evidence="3" id="KW-0611">Plant defense</keyword>
<dbReference type="AlphaFoldDB" id="A0A9D4YIF7"/>
<dbReference type="Pfam" id="PF23598">
    <property type="entry name" value="LRR_14"/>
    <property type="match status" value="1"/>
</dbReference>
<dbReference type="Gene3D" id="1.10.8.430">
    <property type="entry name" value="Helical domain of apoptotic protease-activating factors"/>
    <property type="match status" value="1"/>
</dbReference>
<dbReference type="Gene3D" id="3.80.10.10">
    <property type="entry name" value="Ribonuclease Inhibitor"/>
    <property type="match status" value="1"/>
</dbReference>
<dbReference type="PRINTS" id="PR00364">
    <property type="entry name" value="DISEASERSIST"/>
</dbReference>
<dbReference type="EMBL" id="JAMSHJ010000002">
    <property type="protein sequence ID" value="KAI5438190.1"/>
    <property type="molecule type" value="Genomic_DNA"/>
</dbReference>
<evidence type="ECO:0000256" key="1">
    <source>
        <dbReference type="ARBA" id="ARBA00022737"/>
    </source>
</evidence>
<dbReference type="InterPro" id="IPR032675">
    <property type="entry name" value="LRR_dom_sf"/>
</dbReference>
<dbReference type="Pfam" id="PF18052">
    <property type="entry name" value="Rx_N"/>
    <property type="match status" value="1"/>
</dbReference>
<sequence>MAESAVNFLLQRLGPVFENKVNLLAGVEAEAGYLKGQLELIAAFLKVADALEEGGDEELKVWVKQVREVAHETTDLLDELELLVQARNHANRFSFSLRVRNMKARYRIAHELKNINSRMTTIFSIHKKFLTKLDTSSEASSSIHTGKAWHDQRGDALLLDNTDLVGIDRPKLKLIGWLIKSCPGRKVISVTGMGGMGKTTLVKKVYDDPEVIKHFKTCAWVTVSQSCEIVELLRDLAQKLFSEMRRKVPEGLEIMNSDKLKMIIKELLQRRRYLVVFDDVWRMHEWESVKYALPKNNCGSRIMMTTRKSDLALNACIESKGKVYNLQPLKEDEAWDLFCRKTFQGHSCPSYLIEICSYILRKCEGLPLAIVAISGVLATKDKRRIDEWDMIFHSLGAEIQVNGKLDNLKTVLCLSFNDLPYYLKYCFLYLSMFPKDYLIQRMRLIRLWIAEGFIESKEGKTREDVAEDFLKELLNRNLLRVAEKTSDGRVKTLRIHDLLREIIILKSKDQNFATIVKEQNVASLEKIRRLALHGTLPNPNGQQHRSVSQLRSLLMFGVAESLSLGKLFPGGFKLLNVLDYQDSPLKKFPVAVIDLYHLTYLSLKNTQVKMLPNCVLGKLQNLETLDLKNTCVTELPADIVKLKKLRHLLVYRSKVDGYAQFHSKYGFKAPLEIGNLQSLQKLCFIEANQGCGSIIRQLKELSQLRRLGIMRLREEDGNDFCFCIEKLTSLCALSITSEGENKVIDLASLSTPPPFLQRLYLSGRLQELPSWITSLHNLARIFLKWSCLKQDPLVYLEDLPNLAHLELLQVYDGGDNRLLHFKCGKFNKLKVLGLDKFEGLNKVILGKDSMPCLEKLSIGRCESLKKVPSGIENLSKLKVLEFFDMPDELMETICQHGPGKHYWKISHIPEVYSTYWRDGGWDVYALDSFRDCSPRSGTVVRSLERRNQWKV</sequence>
<evidence type="ECO:0000259" key="4">
    <source>
        <dbReference type="Pfam" id="PF00931"/>
    </source>
</evidence>
<dbReference type="InterPro" id="IPR002182">
    <property type="entry name" value="NB-ARC"/>
</dbReference>
<dbReference type="InterPro" id="IPR044974">
    <property type="entry name" value="Disease_R_plants"/>
</dbReference>
<evidence type="ECO:0000259" key="5">
    <source>
        <dbReference type="Pfam" id="PF18052"/>
    </source>
</evidence>
<feature type="domain" description="Disease resistance protein winged helix" evidence="6">
    <location>
        <begin position="432"/>
        <end position="503"/>
    </location>
</feature>
<dbReference type="Gramene" id="Psat2g139760.1">
    <property type="protein sequence ID" value="Psat2g139760.1.cds"/>
    <property type="gene ID" value="Psat2g139760"/>
</dbReference>
<keyword evidence="1" id="KW-0677">Repeat</keyword>
<evidence type="ECO:0000313" key="8">
    <source>
        <dbReference type="EMBL" id="KAI5438190.1"/>
    </source>
</evidence>
<keyword evidence="2" id="KW-0547">Nucleotide-binding</keyword>
<dbReference type="PANTHER" id="PTHR23155:SF1205">
    <property type="entry name" value="DISEASE RESISTANCE PROTEIN RPM1"/>
    <property type="match status" value="1"/>
</dbReference>
<dbReference type="InterPro" id="IPR038005">
    <property type="entry name" value="RX-like_CC"/>
</dbReference>
<dbReference type="Gene3D" id="3.40.50.300">
    <property type="entry name" value="P-loop containing nucleotide triphosphate hydrolases"/>
    <property type="match status" value="1"/>
</dbReference>
<dbReference type="InterPro" id="IPR042197">
    <property type="entry name" value="Apaf_helical"/>
</dbReference>
<dbReference type="CDD" id="cd14798">
    <property type="entry name" value="RX-CC_like"/>
    <property type="match status" value="1"/>
</dbReference>
<dbReference type="Proteomes" id="UP001058974">
    <property type="component" value="Chromosome 2"/>
</dbReference>
<feature type="domain" description="NB-ARC" evidence="4">
    <location>
        <begin position="171"/>
        <end position="346"/>
    </location>
</feature>
<dbReference type="SUPFAM" id="SSF52058">
    <property type="entry name" value="L domain-like"/>
    <property type="match status" value="1"/>
</dbReference>
<accession>A0A9D4YIF7</accession>
<dbReference type="InterPro" id="IPR055414">
    <property type="entry name" value="LRR_R13L4/SHOC2-like"/>
</dbReference>
<evidence type="ECO:0000256" key="3">
    <source>
        <dbReference type="ARBA" id="ARBA00022821"/>
    </source>
</evidence>
<dbReference type="GO" id="GO:0043531">
    <property type="term" value="F:ADP binding"/>
    <property type="evidence" value="ECO:0007669"/>
    <property type="project" value="InterPro"/>
</dbReference>
<evidence type="ECO:0000313" key="9">
    <source>
        <dbReference type="Proteomes" id="UP001058974"/>
    </source>
</evidence>
<dbReference type="FunFam" id="1.10.10.10:FF:000322">
    <property type="entry name" value="Probable disease resistance protein At1g63360"/>
    <property type="match status" value="1"/>
</dbReference>
<dbReference type="Pfam" id="PF00931">
    <property type="entry name" value="NB-ARC"/>
    <property type="match status" value="1"/>
</dbReference>
<dbReference type="OrthoDB" id="690341at2759"/>
<dbReference type="GO" id="GO:0098542">
    <property type="term" value="P:defense response to other organism"/>
    <property type="evidence" value="ECO:0007669"/>
    <property type="project" value="TreeGrafter"/>
</dbReference>
<feature type="domain" description="Disease resistance N-terminal" evidence="5">
    <location>
        <begin position="5"/>
        <end position="95"/>
    </location>
</feature>
<reference evidence="8 9" key="1">
    <citation type="journal article" date="2022" name="Nat. Genet.">
        <title>Improved pea reference genome and pan-genome highlight genomic features and evolutionary characteristics.</title>
        <authorList>
            <person name="Yang T."/>
            <person name="Liu R."/>
            <person name="Luo Y."/>
            <person name="Hu S."/>
            <person name="Wang D."/>
            <person name="Wang C."/>
            <person name="Pandey M.K."/>
            <person name="Ge S."/>
            <person name="Xu Q."/>
            <person name="Li N."/>
            <person name="Li G."/>
            <person name="Huang Y."/>
            <person name="Saxena R.K."/>
            <person name="Ji Y."/>
            <person name="Li M."/>
            <person name="Yan X."/>
            <person name="He Y."/>
            <person name="Liu Y."/>
            <person name="Wang X."/>
            <person name="Xiang C."/>
            <person name="Varshney R.K."/>
            <person name="Ding H."/>
            <person name="Gao S."/>
            <person name="Zong X."/>
        </authorList>
    </citation>
    <scope>NUCLEOTIDE SEQUENCE [LARGE SCALE GENOMIC DNA]</scope>
    <source>
        <strain evidence="8 9">cv. Zhongwan 6</strain>
    </source>
</reference>
<evidence type="ECO:0000259" key="7">
    <source>
        <dbReference type="Pfam" id="PF23598"/>
    </source>
</evidence>
<dbReference type="Gramene" id="Psat02G0407500-T1">
    <property type="protein sequence ID" value="KAI5438190.1"/>
    <property type="gene ID" value="KIW84_024075"/>
</dbReference>